<dbReference type="Proteomes" id="UP000799302">
    <property type="component" value="Unassembled WGS sequence"/>
</dbReference>
<feature type="chain" id="PRO_5025661105" description="Secreted protein" evidence="2">
    <location>
        <begin position="16"/>
        <end position="268"/>
    </location>
</feature>
<dbReference type="AlphaFoldDB" id="A0A6A6U552"/>
<organism evidence="3 4">
    <name type="scientific">Microthyrium microscopicum</name>
    <dbReference type="NCBI Taxonomy" id="703497"/>
    <lineage>
        <taxon>Eukaryota</taxon>
        <taxon>Fungi</taxon>
        <taxon>Dikarya</taxon>
        <taxon>Ascomycota</taxon>
        <taxon>Pezizomycotina</taxon>
        <taxon>Dothideomycetes</taxon>
        <taxon>Dothideomycetes incertae sedis</taxon>
        <taxon>Microthyriales</taxon>
        <taxon>Microthyriaceae</taxon>
        <taxon>Microthyrium</taxon>
    </lineage>
</organism>
<evidence type="ECO:0000313" key="4">
    <source>
        <dbReference type="Proteomes" id="UP000799302"/>
    </source>
</evidence>
<sequence>MKTFITLLAVAGANANIFADFAAPTDFVPGAYDFEGMSPMPTAAPALVKRQAQSDSICGYLEGDPAYPLDCGAGHPCGFNTAYNWFGCCASEVGSGSAAVPTGCPVATSCLPYASLSACTGACASDTLLKKCTNSATPYCGVITVSGHTSVADYLCLTTSLPPVELQLTASASGSSPTTTAGGSGGNGGGIGVGGGSGSSSGSGSSISSGAFVNPSAAKSTSSTTSSTSSSTAATTTAASASKAAAAQTGVPMGVAGVAGMVAAMGLL</sequence>
<feature type="region of interest" description="Disordered" evidence="1">
    <location>
        <begin position="171"/>
        <end position="202"/>
    </location>
</feature>
<evidence type="ECO:0008006" key="5">
    <source>
        <dbReference type="Google" id="ProtNLM"/>
    </source>
</evidence>
<dbReference type="OrthoDB" id="5347452at2759"/>
<keyword evidence="2" id="KW-0732">Signal</keyword>
<dbReference type="EMBL" id="MU004237">
    <property type="protein sequence ID" value="KAF2667405.1"/>
    <property type="molecule type" value="Genomic_DNA"/>
</dbReference>
<feature type="signal peptide" evidence="2">
    <location>
        <begin position="1"/>
        <end position="15"/>
    </location>
</feature>
<evidence type="ECO:0000256" key="2">
    <source>
        <dbReference type="SAM" id="SignalP"/>
    </source>
</evidence>
<protein>
    <recommendedName>
        <fullName evidence="5">Secreted protein</fullName>
    </recommendedName>
</protein>
<accession>A0A6A6U552</accession>
<reference evidence="3" key="1">
    <citation type="journal article" date="2020" name="Stud. Mycol.">
        <title>101 Dothideomycetes genomes: a test case for predicting lifestyles and emergence of pathogens.</title>
        <authorList>
            <person name="Haridas S."/>
            <person name="Albert R."/>
            <person name="Binder M."/>
            <person name="Bloem J."/>
            <person name="Labutti K."/>
            <person name="Salamov A."/>
            <person name="Andreopoulos B."/>
            <person name="Baker S."/>
            <person name="Barry K."/>
            <person name="Bills G."/>
            <person name="Bluhm B."/>
            <person name="Cannon C."/>
            <person name="Castanera R."/>
            <person name="Culley D."/>
            <person name="Daum C."/>
            <person name="Ezra D."/>
            <person name="Gonzalez J."/>
            <person name="Henrissat B."/>
            <person name="Kuo A."/>
            <person name="Liang C."/>
            <person name="Lipzen A."/>
            <person name="Lutzoni F."/>
            <person name="Magnuson J."/>
            <person name="Mondo S."/>
            <person name="Nolan M."/>
            <person name="Ohm R."/>
            <person name="Pangilinan J."/>
            <person name="Park H.-J."/>
            <person name="Ramirez L."/>
            <person name="Alfaro M."/>
            <person name="Sun H."/>
            <person name="Tritt A."/>
            <person name="Yoshinaga Y."/>
            <person name="Zwiers L.-H."/>
            <person name="Turgeon B."/>
            <person name="Goodwin S."/>
            <person name="Spatafora J."/>
            <person name="Crous P."/>
            <person name="Grigoriev I."/>
        </authorList>
    </citation>
    <scope>NUCLEOTIDE SEQUENCE</scope>
    <source>
        <strain evidence="3">CBS 115976</strain>
    </source>
</reference>
<gene>
    <name evidence="3" type="ORF">BT63DRAFT_456705</name>
</gene>
<feature type="compositionally biased region" description="Gly residues" evidence="1">
    <location>
        <begin position="182"/>
        <end position="201"/>
    </location>
</feature>
<name>A0A6A6U552_9PEZI</name>
<evidence type="ECO:0000256" key="1">
    <source>
        <dbReference type="SAM" id="MobiDB-lite"/>
    </source>
</evidence>
<proteinExistence type="predicted"/>
<feature type="compositionally biased region" description="Low complexity" evidence="1">
    <location>
        <begin position="171"/>
        <end position="181"/>
    </location>
</feature>
<evidence type="ECO:0000313" key="3">
    <source>
        <dbReference type="EMBL" id="KAF2667405.1"/>
    </source>
</evidence>
<keyword evidence="4" id="KW-1185">Reference proteome</keyword>